<dbReference type="SUPFAM" id="SSF54285">
    <property type="entry name" value="MoaD/ThiS"/>
    <property type="match status" value="1"/>
</dbReference>
<comment type="caution">
    <text evidence="1">The sequence shown here is derived from an EMBL/GenBank/DDBJ whole genome shotgun (WGS) entry which is preliminary data.</text>
</comment>
<dbReference type="EMBL" id="JAGSND010000004">
    <property type="protein sequence ID" value="MBR0597903.1"/>
    <property type="molecule type" value="Genomic_DNA"/>
</dbReference>
<accession>A0A8J7W2D6</accession>
<dbReference type="InterPro" id="IPR003749">
    <property type="entry name" value="ThiS/MoaD-like"/>
</dbReference>
<dbReference type="Proteomes" id="UP000675664">
    <property type="component" value="Unassembled WGS sequence"/>
</dbReference>
<keyword evidence="2" id="KW-1185">Reference proteome</keyword>
<dbReference type="AlphaFoldDB" id="A0A8J7W2D6"/>
<sequence length="75" mass="8209">MSEILGNPGKIKVLINKEEVIVEEGTVIKSLLAERGAKSRSAVWVNGRQLLLAEYDTYQIQDGDNIKILRVVAGG</sequence>
<dbReference type="Pfam" id="PF02597">
    <property type="entry name" value="ThiS"/>
    <property type="match status" value="1"/>
</dbReference>
<dbReference type="Gene3D" id="3.10.20.30">
    <property type="match status" value="1"/>
</dbReference>
<dbReference type="InterPro" id="IPR012675">
    <property type="entry name" value="Beta-grasp_dom_sf"/>
</dbReference>
<reference evidence="1" key="1">
    <citation type="submission" date="2021-04" db="EMBL/GenBank/DDBJ databases">
        <title>Sinoanaerobacter chloroacetimidivorans sp. nov., an obligate anaerobic bacterium isolated from anaerobic sludge.</title>
        <authorList>
            <person name="Bao Y."/>
        </authorList>
    </citation>
    <scope>NUCLEOTIDE SEQUENCE</scope>
    <source>
        <strain evidence="1">BAD-6</strain>
    </source>
</reference>
<organism evidence="1 2">
    <name type="scientific">Sinanaerobacter chloroacetimidivorans</name>
    <dbReference type="NCBI Taxonomy" id="2818044"/>
    <lineage>
        <taxon>Bacteria</taxon>
        <taxon>Bacillati</taxon>
        <taxon>Bacillota</taxon>
        <taxon>Clostridia</taxon>
        <taxon>Peptostreptococcales</taxon>
        <taxon>Anaerovoracaceae</taxon>
        <taxon>Sinanaerobacter</taxon>
    </lineage>
</organism>
<dbReference type="NCBIfam" id="TIGR01683">
    <property type="entry name" value="thiS"/>
    <property type="match status" value="1"/>
</dbReference>
<dbReference type="InterPro" id="IPR016155">
    <property type="entry name" value="Mopterin_synth/thiamin_S_b"/>
</dbReference>
<dbReference type="CDD" id="cd00565">
    <property type="entry name" value="Ubl_ThiS"/>
    <property type="match status" value="1"/>
</dbReference>
<reference evidence="1" key="2">
    <citation type="submission" date="2021-04" db="EMBL/GenBank/DDBJ databases">
        <authorList>
            <person name="Liu J."/>
        </authorList>
    </citation>
    <scope>NUCLEOTIDE SEQUENCE</scope>
    <source>
        <strain evidence="1">BAD-6</strain>
    </source>
</reference>
<name>A0A8J7W2D6_9FIRM</name>
<evidence type="ECO:0000313" key="1">
    <source>
        <dbReference type="EMBL" id="MBR0597903.1"/>
    </source>
</evidence>
<dbReference type="InterPro" id="IPR010035">
    <property type="entry name" value="Thi_S"/>
</dbReference>
<dbReference type="RefSeq" id="WP_227018030.1">
    <property type="nucleotide sequence ID" value="NZ_JAGSND010000004.1"/>
</dbReference>
<gene>
    <name evidence="1" type="primary">thiS</name>
    <name evidence="1" type="ORF">KCX82_08470</name>
</gene>
<protein>
    <submittedName>
        <fullName evidence="1">Sulfur carrier protein ThiS</fullName>
    </submittedName>
</protein>
<evidence type="ECO:0000313" key="2">
    <source>
        <dbReference type="Proteomes" id="UP000675664"/>
    </source>
</evidence>
<proteinExistence type="predicted"/>